<dbReference type="PROSITE" id="PS01081">
    <property type="entry name" value="HTH_TETR_1"/>
    <property type="match status" value="1"/>
</dbReference>
<dbReference type="EMBL" id="LPVY01000012">
    <property type="protein sequence ID" value="KZB64486.1"/>
    <property type="molecule type" value="Genomic_DNA"/>
</dbReference>
<dbReference type="InterPro" id="IPR050109">
    <property type="entry name" value="HTH-type_TetR-like_transc_reg"/>
</dbReference>
<dbReference type="SUPFAM" id="SSF46689">
    <property type="entry name" value="Homeodomain-like"/>
    <property type="match status" value="1"/>
</dbReference>
<feature type="domain" description="HTH tetR-type" evidence="3">
    <location>
        <begin position="13"/>
        <end position="73"/>
    </location>
</feature>
<dbReference type="PANTHER" id="PTHR30055">
    <property type="entry name" value="HTH-TYPE TRANSCRIPTIONAL REGULATOR RUTR"/>
    <property type="match status" value="1"/>
</dbReference>
<evidence type="ECO:0000256" key="2">
    <source>
        <dbReference type="PROSITE-ProRule" id="PRU00335"/>
    </source>
</evidence>
<evidence type="ECO:0000313" key="5">
    <source>
        <dbReference type="Proteomes" id="UP000076335"/>
    </source>
</evidence>
<dbReference type="GO" id="GO:0003700">
    <property type="term" value="F:DNA-binding transcription factor activity"/>
    <property type="evidence" value="ECO:0007669"/>
    <property type="project" value="TreeGrafter"/>
</dbReference>
<evidence type="ECO:0000256" key="1">
    <source>
        <dbReference type="ARBA" id="ARBA00023125"/>
    </source>
</evidence>
<dbReference type="GO" id="GO:0000976">
    <property type="term" value="F:transcription cis-regulatory region binding"/>
    <property type="evidence" value="ECO:0007669"/>
    <property type="project" value="TreeGrafter"/>
</dbReference>
<dbReference type="OrthoDB" id="9812484at2"/>
<dbReference type="InterPro" id="IPR001647">
    <property type="entry name" value="HTH_TetR"/>
</dbReference>
<proteinExistence type="predicted"/>
<evidence type="ECO:0000259" key="3">
    <source>
        <dbReference type="PROSITE" id="PS50977"/>
    </source>
</evidence>
<name>A0A154L562_9PROT</name>
<sequence>MQTGVNSRAAKREQTRENILEAARQCFCETGFDKTSTRMIAERAGVAEGTIFSHFETKEQLLISCVGEQMAATIAQALHTMDPEWCFVDKLMHIAAHRFAQIALRPGMWQVLLQQMVFSPRKGAVHDLMRTSGLIAAIRALVEDAQLDGEINPNLDPDQIYKTMMALFLFTVHEHVSAQNFDCEDMCATLREMLEVQVRGIWMRRPEMAA</sequence>
<dbReference type="Gene3D" id="1.10.357.10">
    <property type="entry name" value="Tetracycline Repressor, domain 2"/>
    <property type="match status" value="1"/>
</dbReference>
<dbReference type="InterPro" id="IPR023772">
    <property type="entry name" value="DNA-bd_HTH_TetR-type_CS"/>
</dbReference>
<dbReference type="PRINTS" id="PR00455">
    <property type="entry name" value="HTHTETR"/>
</dbReference>
<dbReference type="SUPFAM" id="SSF48498">
    <property type="entry name" value="Tetracyclin repressor-like, C-terminal domain"/>
    <property type="match status" value="1"/>
</dbReference>
<dbReference type="InterPro" id="IPR036271">
    <property type="entry name" value="Tet_transcr_reg_TetR-rel_C_sf"/>
</dbReference>
<comment type="caution">
    <text evidence="4">The sequence shown here is derived from an EMBL/GenBank/DDBJ whole genome shotgun (WGS) entry which is preliminary data.</text>
</comment>
<gene>
    <name evidence="4" type="ORF">AUP42_00830</name>
</gene>
<dbReference type="AlphaFoldDB" id="A0A154L562"/>
<accession>A0A154L562</accession>
<dbReference type="Proteomes" id="UP000076335">
    <property type="component" value="Unassembled WGS sequence"/>
</dbReference>
<feature type="DNA-binding region" description="H-T-H motif" evidence="2">
    <location>
        <begin position="36"/>
        <end position="55"/>
    </location>
</feature>
<keyword evidence="1 2" id="KW-0238">DNA-binding</keyword>
<dbReference type="InterPro" id="IPR009057">
    <property type="entry name" value="Homeodomain-like_sf"/>
</dbReference>
<dbReference type="PANTHER" id="PTHR30055:SF226">
    <property type="entry name" value="HTH-TYPE TRANSCRIPTIONAL REGULATOR PKSA"/>
    <property type="match status" value="1"/>
</dbReference>
<protein>
    <submittedName>
        <fullName evidence="4">Transcriptional regulator</fullName>
    </submittedName>
</protein>
<evidence type="ECO:0000313" key="4">
    <source>
        <dbReference type="EMBL" id="KZB64486.1"/>
    </source>
</evidence>
<reference evidence="4 5" key="1">
    <citation type="submission" date="2015-12" db="EMBL/GenBank/DDBJ databases">
        <title>Genome sequence of Thalassospira lucentensis MCCC 1A02072.</title>
        <authorList>
            <person name="Lu L."/>
            <person name="Lai Q."/>
            <person name="Shao Z."/>
            <person name="Qian P."/>
        </authorList>
    </citation>
    <scope>NUCLEOTIDE SEQUENCE [LARGE SCALE GENOMIC DNA]</scope>
    <source>
        <strain evidence="4 5">MCCC 1A02072</strain>
    </source>
</reference>
<dbReference type="PROSITE" id="PS50977">
    <property type="entry name" value="HTH_TETR_2"/>
    <property type="match status" value="1"/>
</dbReference>
<dbReference type="Pfam" id="PF00440">
    <property type="entry name" value="TetR_N"/>
    <property type="match status" value="1"/>
</dbReference>
<organism evidence="4 5">
    <name type="scientific">Thalassospira lucentensis</name>
    <dbReference type="NCBI Taxonomy" id="168935"/>
    <lineage>
        <taxon>Bacteria</taxon>
        <taxon>Pseudomonadati</taxon>
        <taxon>Pseudomonadota</taxon>
        <taxon>Alphaproteobacteria</taxon>
        <taxon>Rhodospirillales</taxon>
        <taxon>Thalassospiraceae</taxon>
        <taxon>Thalassospira</taxon>
    </lineage>
</organism>
<dbReference type="RefSeq" id="WP_062951748.1">
    <property type="nucleotide sequence ID" value="NZ_LPVY01000012.1"/>
</dbReference>